<dbReference type="STRING" id="1798543.A2898_01245"/>
<sequence length="366" mass="40927">MANVFRPKIKIDTVRDTARKMAATQTGKQISQTKFKQFLKTDKSTRGMVLRSGSMHITKTQAQKFMGTVVKKIDETKGMKLSMYARKMGIKQGNVTPIGLKKAYEAGARAEIKAEAPTGPSKEELARQQRIERGRQILSRRDRAEEIRKEYQARTSPRPTSPTYQPTQLMHGSGAARAGQSNVSLSRASTLTGRQRPGTSLRAGGEDDANAVVLSFHSKARMQELSLLGEKLEETLRRALASVPIIHLLSKVKSMKALRTLGWESGNIVTSEFAKKIGTRFNIEYIFFGTIQHQPIGAHVELFLFLISENSLLKVADIVEDYQHTFEIEKRLTWQVQKFFEEKSDETSTGSDVSIPSPTEAEDLPI</sequence>
<evidence type="ECO:0000313" key="2">
    <source>
        <dbReference type="EMBL" id="OGY84708.1"/>
    </source>
</evidence>
<dbReference type="Proteomes" id="UP000179164">
    <property type="component" value="Unassembled WGS sequence"/>
</dbReference>
<dbReference type="EMBL" id="MHKE01000005">
    <property type="protein sequence ID" value="OGY84708.1"/>
    <property type="molecule type" value="Genomic_DNA"/>
</dbReference>
<name>A0A1G2B679_9BACT</name>
<evidence type="ECO:0000313" key="3">
    <source>
        <dbReference type="Proteomes" id="UP000179164"/>
    </source>
</evidence>
<comment type="caution">
    <text evidence="2">The sequence shown here is derived from an EMBL/GenBank/DDBJ whole genome shotgun (WGS) entry which is preliminary data.</text>
</comment>
<feature type="compositionally biased region" description="Polar residues" evidence="1">
    <location>
        <begin position="153"/>
        <end position="170"/>
    </location>
</feature>
<gene>
    <name evidence="2" type="ORF">A2898_01245</name>
</gene>
<feature type="compositionally biased region" description="Polar residues" evidence="1">
    <location>
        <begin position="179"/>
        <end position="193"/>
    </location>
</feature>
<feature type="compositionally biased region" description="Polar residues" evidence="1">
    <location>
        <begin position="347"/>
        <end position="357"/>
    </location>
</feature>
<proteinExistence type="predicted"/>
<dbReference type="AlphaFoldDB" id="A0A1G2B679"/>
<protein>
    <submittedName>
        <fullName evidence="2">Uncharacterized protein</fullName>
    </submittedName>
</protein>
<feature type="region of interest" description="Disordered" evidence="1">
    <location>
        <begin position="149"/>
        <end position="205"/>
    </location>
</feature>
<accession>A0A1G2B679</accession>
<reference evidence="2 3" key="1">
    <citation type="journal article" date="2016" name="Nat. Commun.">
        <title>Thousands of microbial genomes shed light on interconnected biogeochemical processes in an aquifer system.</title>
        <authorList>
            <person name="Anantharaman K."/>
            <person name="Brown C.T."/>
            <person name="Hug L.A."/>
            <person name="Sharon I."/>
            <person name="Castelle C.J."/>
            <person name="Probst A.J."/>
            <person name="Thomas B.C."/>
            <person name="Singh A."/>
            <person name="Wilkins M.J."/>
            <person name="Karaoz U."/>
            <person name="Brodie E.L."/>
            <person name="Williams K.H."/>
            <person name="Hubbard S.S."/>
            <person name="Banfield J.F."/>
        </authorList>
    </citation>
    <scope>NUCLEOTIDE SEQUENCE [LARGE SCALE GENOMIC DNA]</scope>
</reference>
<evidence type="ECO:0000256" key="1">
    <source>
        <dbReference type="SAM" id="MobiDB-lite"/>
    </source>
</evidence>
<feature type="region of interest" description="Disordered" evidence="1">
    <location>
        <begin position="343"/>
        <end position="366"/>
    </location>
</feature>
<organism evidence="2 3">
    <name type="scientific">Candidatus Kerfeldbacteria bacterium RIFCSPLOWO2_01_FULL_48_11</name>
    <dbReference type="NCBI Taxonomy" id="1798543"/>
    <lineage>
        <taxon>Bacteria</taxon>
        <taxon>Candidatus Kerfeldiibacteriota</taxon>
    </lineage>
</organism>